<gene>
    <name evidence="2" type="ORF">EDC34_106123</name>
</gene>
<dbReference type="RefSeq" id="WP_114960444.1">
    <property type="nucleotide sequence ID" value="NZ_MSZW01000007.1"/>
</dbReference>
<reference evidence="2 3" key="1">
    <citation type="submission" date="2019-03" db="EMBL/GenBank/DDBJ databases">
        <title>Genomic Encyclopedia of Type Strains, Phase IV (KMG-IV): sequencing the most valuable type-strain genomes for metagenomic binning, comparative biology and taxonomic classification.</title>
        <authorList>
            <person name="Goeker M."/>
        </authorList>
    </citation>
    <scope>NUCLEOTIDE SEQUENCE [LARGE SCALE GENOMIC DNA]</scope>
    <source>
        <strain evidence="2 3">DSM 13605</strain>
    </source>
</reference>
<protein>
    <recommendedName>
        <fullName evidence="4">Transposase</fullName>
    </recommendedName>
</protein>
<name>A0A4R3N880_9GAMM</name>
<keyword evidence="3" id="KW-1185">Reference proteome</keyword>
<evidence type="ECO:0008006" key="4">
    <source>
        <dbReference type="Google" id="ProtNLM"/>
    </source>
</evidence>
<dbReference type="GO" id="GO:0003676">
    <property type="term" value="F:nucleic acid binding"/>
    <property type="evidence" value="ECO:0007669"/>
    <property type="project" value="InterPro"/>
</dbReference>
<dbReference type="InterPro" id="IPR036397">
    <property type="entry name" value="RNaseH_sf"/>
</dbReference>
<dbReference type="AlphaFoldDB" id="A0A4R3N880"/>
<accession>A0A4R3N880</accession>
<feature type="region of interest" description="Disordered" evidence="1">
    <location>
        <begin position="595"/>
        <end position="626"/>
    </location>
</feature>
<dbReference type="Proteomes" id="UP000295414">
    <property type="component" value="Unassembled WGS sequence"/>
</dbReference>
<comment type="caution">
    <text evidence="2">The sequence shown here is derived from an EMBL/GenBank/DDBJ whole genome shotgun (WGS) entry which is preliminary data.</text>
</comment>
<evidence type="ECO:0000313" key="2">
    <source>
        <dbReference type="EMBL" id="TCT23303.1"/>
    </source>
</evidence>
<proteinExistence type="predicted"/>
<dbReference type="Gene3D" id="3.30.420.10">
    <property type="entry name" value="Ribonuclease H-like superfamily/Ribonuclease H"/>
    <property type="match status" value="1"/>
</dbReference>
<dbReference type="OrthoDB" id="8736397at2"/>
<evidence type="ECO:0000256" key="1">
    <source>
        <dbReference type="SAM" id="MobiDB-lite"/>
    </source>
</evidence>
<evidence type="ECO:0000313" key="3">
    <source>
        <dbReference type="Proteomes" id="UP000295414"/>
    </source>
</evidence>
<sequence length="626" mass="69740">MAKRDLTAIVGVDLRTWPRPPVDGIDQEYQASYLSRCNALQAVAGGMSFRAAAARYGVDPRTVANDAEKAPQLHTDKKPLGFRACIPFRHRLPKPPSDKAVPVAPPTKGVAYSFSRLLDAYSDLKDLVLAYNGPLPSGKAKARAFDRHFGSFKAKARTLLDKGTYPLCEPDEGRRVLLNYHKRVRKQRREAGGAEVDATPPTTKRFNQLFTLAPLDRCEFDAHKQDVDWVLDIPHPDGQLVQRRITKVTLLALVCAASRYLLSYLLVLGEYNQFHVLRLFSNALKPWAPRELIVPNMHYAEGAVLGLPFDEHDCCGRPIVSAGDNAMSHLAKLPVDNLVDHFRGVFNFGRAHVPEGRPIIEAFFRRLEQGALRGIAGGFHPQSRANEKKVATSYLRSEDHPLHWEGMLDLMDVIASGHNVTPHSGLHNRLPKTVLHTHLASGWTWQATEAARDALRVATIRLNVRIRGDEAARRQPFVQYKDAIYRSQRLNGQWGRIGDSFPAEVSIEDLRHLVLLDPTDHTPWSRLSALPPWQQSPHDLHLRQLINTARHRGLIDIAGAGDAVKAYHAFAHEEALKARTVADQFARLQIQHGIPANANGNPAGPTVPPPVVHPRAGRTSFALRKD</sequence>
<organism evidence="2 3">
    <name type="scientific">Thermomonas haemolytica</name>
    <dbReference type="NCBI Taxonomy" id="141949"/>
    <lineage>
        <taxon>Bacteria</taxon>
        <taxon>Pseudomonadati</taxon>
        <taxon>Pseudomonadota</taxon>
        <taxon>Gammaproteobacteria</taxon>
        <taxon>Lysobacterales</taxon>
        <taxon>Lysobacteraceae</taxon>
        <taxon>Thermomonas</taxon>
    </lineage>
</organism>
<dbReference type="EMBL" id="SMAP01000006">
    <property type="protein sequence ID" value="TCT23303.1"/>
    <property type="molecule type" value="Genomic_DNA"/>
</dbReference>